<dbReference type="Pfam" id="PF18937">
    <property type="entry name" value="DUF5685"/>
    <property type="match status" value="1"/>
</dbReference>
<organism evidence="2">
    <name type="scientific">uncultured Anaerotruncus sp</name>
    <dbReference type="NCBI Taxonomy" id="905011"/>
    <lineage>
        <taxon>Bacteria</taxon>
        <taxon>Bacillati</taxon>
        <taxon>Bacillota</taxon>
        <taxon>Clostridia</taxon>
        <taxon>Eubacteriales</taxon>
        <taxon>Oscillospiraceae</taxon>
        <taxon>Anaerotruncus</taxon>
        <taxon>environmental samples</taxon>
    </lineage>
</organism>
<sequence>MYNKCIPHLEILVFLALLGLLGVFYLFGYIKPFQPELKIAEFDTYKAVYCGLCKQLGRSFGPFSRLTLSYDFTFLAMLGMGLTEDEPSWSRQRCFVNPLKKKACFFPCGGLSFAADAAMIMFYHKVRDNMADDGLKGRILGYLVLPFVGRARKKAMVNHPEVDTILGETMARQQALEAAGCSSVDEASEPTAIFLARLFEMQGPDELSRRVLYRLGYLMGRYVYLCDALDDIESDLKKHRYNPFILAEGLTAGDEEKTAAVRRQAVGSLYLTIAEACKAIDLLEFTRFGPILSNVVHLGMKNSVNQIIMKRRQKDE</sequence>
<dbReference type="EMBL" id="CACRSL010000003">
    <property type="protein sequence ID" value="VYS77691.1"/>
    <property type="molecule type" value="Genomic_DNA"/>
</dbReference>
<gene>
    <name evidence="2" type="ORF">AULFYP135_00320</name>
</gene>
<keyword evidence="1" id="KW-0812">Transmembrane</keyword>
<dbReference type="InterPro" id="IPR043740">
    <property type="entry name" value="DUF5685"/>
</dbReference>
<dbReference type="AlphaFoldDB" id="A0A6N2RC50"/>
<proteinExistence type="predicted"/>
<keyword evidence="1" id="KW-1133">Transmembrane helix</keyword>
<evidence type="ECO:0000256" key="1">
    <source>
        <dbReference type="SAM" id="Phobius"/>
    </source>
</evidence>
<feature type="transmembrane region" description="Helical" evidence="1">
    <location>
        <begin position="12"/>
        <end position="30"/>
    </location>
</feature>
<reference evidence="2" key="1">
    <citation type="submission" date="2019-11" db="EMBL/GenBank/DDBJ databases">
        <authorList>
            <person name="Feng L."/>
        </authorList>
    </citation>
    <scope>NUCLEOTIDE SEQUENCE</scope>
    <source>
        <strain evidence="2">AundefinedLFYP135</strain>
    </source>
</reference>
<name>A0A6N2RC50_9FIRM</name>
<keyword evidence="1" id="KW-0472">Membrane</keyword>
<accession>A0A6N2RC50</accession>
<protein>
    <submittedName>
        <fullName evidence="2">Uncharacterized protein</fullName>
    </submittedName>
</protein>
<evidence type="ECO:0000313" key="2">
    <source>
        <dbReference type="EMBL" id="VYS77691.1"/>
    </source>
</evidence>